<evidence type="ECO:0000256" key="2">
    <source>
        <dbReference type="ARBA" id="ARBA00023315"/>
    </source>
</evidence>
<dbReference type="OrthoDB" id="27442at2"/>
<dbReference type="SUPFAM" id="SSF55729">
    <property type="entry name" value="Acyl-CoA N-acyltransferases (Nat)"/>
    <property type="match status" value="1"/>
</dbReference>
<dbReference type="Pfam" id="PF00583">
    <property type="entry name" value="Acetyltransf_1"/>
    <property type="match status" value="1"/>
</dbReference>
<dbReference type="RefSeq" id="WP_115611988.1">
    <property type="nucleotide sequence ID" value="NZ_JBHLZC010000002.1"/>
</dbReference>
<reference evidence="4 5" key="1">
    <citation type="submission" date="2018-06" db="EMBL/GenBank/DDBJ databases">
        <authorList>
            <consortium name="Pathogen Informatics"/>
            <person name="Doyle S."/>
        </authorList>
    </citation>
    <scope>NUCLEOTIDE SEQUENCE [LARGE SCALE GENOMIC DNA]</scope>
    <source>
        <strain evidence="4 5">NCTC13294</strain>
    </source>
</reference>
<feature type="domain" description="N-acetyltransferase" evidence="3">
    <location>
        <begin position="7"/>
        <end position="165"/>
    </location>
</feature>
<sequence length="165" mass="18726">MMLSAEPEILPYRVQDKNAVLALSLRAWQPVFAEMRRAVPAFVYHNFYPAGWKKRQLADLDTFLDEEAERVWLAWRGGQPVGWVGIRLHPEDNMGEIYVLAVDPACQRQGIGRHLMTHAFTAIRAAGMAMVMVETGDEAGHLPARAAYEAAGFQRWPVARYFKKL</sequence>
<gene>
    <name evidence="4" type="ORF">NCTC13294_01768</name>
</gene>
<dbReference type="GO" id="GO:0016747">
    <property type="term" value="F:acyltransferase activity, transferring groups other than amino-acyl groups"/>
    <property type="evidence" value="ECO:0007669"/>
    <property type="project" value="InterPro"/>
</dbReference>
<accession>A0A381EB81</accession>
<keyword evidence="2" id="KW-0012">Acyltransferase</keyword>
<evidence type="ECO:0000313" key="5">
    <source>
        <dbReference type="Proteomes" id="UP000254572"/>
    </source>
</evidence>
<evidence type="ECO:0000256" key="1">
    <source>
        <dbReference type="ARBA" id="ARBA00022679"/>
    </source>
</evidence>
<dbReference type="AlphaFoldDB" id="A0A381EB81"/>
<proteinExistence type="predicted"/>
<protein>
    <submittedName>
        <fullName evidence="4">Putative acetyltransferase</fullName>
    </submittedName>
</protein>
<dbReference type="PROSITE" id="PS51186">
    <property type="entry name" value="GNAT"/>
    <property type="match status" value="1"/>
</dbReference>
<name>A0A381EB81_9GAMM</name>
<dbReference type="EMBL" id="UFUW01000001">
    <property type="protein sequence ID" value="SUX24246.1"/>
    <property type="molecule type" value="Genomic_DNA"/>
</dbReference>
<dbReference type="CDD" id="cd04301">
    <property type="entry name" value="NAT_SF"/>
    <property type="match status" value="1"/>
</dbReference>
<dbReference type="InterPro" id="IPR050832">
    <property type="entry name" value="Bact_Acetyltransf"/>
</dbReference>
<dbReference type="InterPro" id="IPR000182">
    <property type="entry name" value="GNAT_dom"/>
</dbReference>
<dbReference type="Proteomes" id="UP000254572">
    <property type="component" value="Unassembled WGS sequence"/>
</dbReference>
<evidence type="ECO:0000313" key="4">
    <source>
        <dbReference type="EMBL" id="SUX24246.1"/>
    </source>
</evidence>
<evidence type="ECO:0000259" key="3">
    <source>
        <dbReference type="PROSITE" id="PS51186"/>
    </source>
</evidence>
<dbReference type="InterPro" id="IPR016181">
    <property type="entry name" value="Acyl_CoA_acyltransferase"/>
</dbReference>
<dbReference type="PANTHER" id="PTHR43877">
    <property type="entry name" value="AMINOALKYLPHOSPHONATE N-ACETYLTRANSFERASE-RELATED-RELATED"/>
    <property type="match status" value="1"/>
</dbReference>
<keyword evidence="1 4" id="KW-0808">Transferase</keyword>
<keyword evidence="5" id="KW-1185">Reference proteome</keyword>
<organism evidence="4 5">
    <name type="scientific">Cardiobacterium valvarum</name>
    <dbReference type="NCBI Taxonomy" id="194702"/>
    <lineage>
        <taxon>Bacteria</taxon>
        <taxon>Pseudomonadati</taxon>
        <taxon>Pseudomonadota</taxon>
        <taxon>Gammaproteobacteria</taxon>
        <taxon>Cardiobacteriales</taxon>
        <taxon>Cardiobacteriaceae</taxon>
        <taxon>Cardiobacterium</taxon>
    </lineage>
</organism>
<dbReference type="Gene3D" id="3.40.630.30">
    <property type="match status" value="1"/>
</dbReference>